<name>A0ABV6BAM5_9GAMM</name>
<evidence type="ECO:0000313" key="3">
    <source>
        <dbReference type="Proteomes" id="UP001589813"/>
    </source>
</evidence>
<organism evidence="2 3">
    <name type="scientific">Rheinheimera tilapiae</name>
    <dbReference type="NCBI Taxonomy" id="875043"/>
    <lineage>
        <taxon>Bacteria</taxon>
        <taxon>Pseudomonadati</taxon>
        <taxon>Pseudomonadota</taxon>
        <taxon>Gammaproteobacteria</taxon>
        <taxon>Chromatiales</taxon>
        <taxon>Chromatiaceae</taxon>
        <taxon>Rheinheimera</taxon>
    </lineage>
</organism>
<accession>A0ABV6BAM5</accession>
<gene>
    <name evidence="2" type="ORF">ACFFJP_02240</name>
</gene>
<reference evidence="2 3" key="1">
    <citation type="submission" date="2024-09" db="EMBL/GenBank/DDBJ databases">
        <authorList>
            <person name="Sun Q."/>
            <person name="Mori K."/>
        </authorList>
    </citation>
    <scope>NUCLEOTIDE SEQUENCE [LARGE SCALE GENOMIC DNA]</scope>
    <source>
        <strain evidence="2 3">KCTC 23315</strain>
    </source>
</reference>
<sequence>MFTIRILYVLISLVAVSLLFRPVSAQVAVNPYEEQRIDSVSVVLVTPAPDAAKSARLVDKVRKMLALFPGDLYREHAVQLTLSTIKRLPDIANLTHEVEFSPRGGLQLLVKVELPPENISAESVPQFPWLYDRQGTSIKAKVELLGMYYGNQDAWFGREEKMLDGNPFAIGKSAGKGYSDWIEGFVHGGIYGITPVSDDVSVYGGFSAIASGSTGQELFTDQTRTHVATEDAFAGIVGGVVTEDGDRFVYNFSAGRQRFSLGEGFLLVNTSQNGLDRAALQSNPRWASDQVVLAQFAYNNVKAEFFAVDPDELAAIDSKTKIRGVNLQTNLTDYQLGYAYLSVPESSTGYYTTSAQYSREGLRVHNVRLRWQPTAPQQHTTAVPFAGAEFARQSNRNFSMAALGYFVEGGYVFPSVSWSPTVSYRYARFSGDKADTQTFERWDPLLSGGNGETWVQGINHFKIFQNSNLISHRVQLRLRPKPQIELVPQLWWFKADSLTNLGGNPALSFLPDDDLGRELNLTAKYFYSRNIMLQGHIAATFAGSAVKDALGTHHSPWISTMLFLRVGF</sequence>
<dbReference type="InterPro" id="IPR025388">
    <property type="entry name" value="Alginate_export_dom"/>
</dbReference>
<keyword evidence="3" id="KW-1185">Reference proteome</keyword>
<protein>
    <submittedName>
        <fullName evidence="2">Alginate export family protein</fullName>
    </submittedName>
</protein>
<comment type="caution">
    <text evidence="2">The sequence shown here is derived from an EMBL/GenBank/DDBJ whole genome shotgun (WGS) entry which is preliminary data.</text>
</comment>
<proteinExistence type="predicted"/>
<feature type="domain" description="Alginate export" evidence="1">
    <location>
        <begin position="254"/>
        <end position="551"/>
    </location>
</feature>
<dbReference type="Proteomes" id="UP001589813">
    <property type="component" value="Unassembled WGS sequence"/>
</dbReference>
<dbReference type="EMBL" id="JBHLXP010000001">
    <property type="protein sequence ID" value="MFC0047107.1"/>
    <property type="molecule type" value="Genomic_DNA"/>
</dbReference>
<dbReference type="Pfam" id="PF13372">
    <property type="entry name" value="Alginate_exp"/>
    <property type="match status" value="1"/>
</dbReference>
<evidence type="ECO:0000313" key="2">
    <source>
        <dbReference type="EMBL" id="MFC0047107.1"/>
    </source>
</evidence>
<evidence type="ECO:0000259" key="1">
    <source>
        <dbReference type="Pfam" id="PF13372"/>
    </source>
</evidence>
<dbReference type="RefSeq" id="WP_377240046.1">
    <property type="nucleotide sequence ID" value="NZ_JBHLXP010000001.1"/>
</dbReference>